<comment type="subcellular location">
    <subcellularLocation>
        <location evidence="5">Cell membrane</location>
        <topology evidence="5">Multi-pass membrane protein</topology>
    </subcellularLocation>
    <subcellularLocation>
        <location evidence="1">Membrane</location>
        <topology evidence="1">Multi-pass membrane protein</topology>
    </subcellularLocation>
</comment>
<feature type="transmembrane region" description="Helical" evidence="5">
    <location>
        <begin position="89"/>
        <end position="110"/>
    </location>
</feature>
<dbReference type="HAMAP" id="MF_00902">
    <property type="entry name" value="TatC"/>
    <property type="match status" value="1"/>
</dbReference>
<dbReference type="InterPro" id="IPR002033">
    <property type="entry name" value="TatC"/>
</dbReference>
<comment type="subunit">
    <text evidence="5">The Tat system comprises two distinct complexes: a TatABC complex, containing multiple copies of TatA, TatB and TatC subunits, and a separate TatA complex, containing only TatA subunits. Substrates initially bind to the TatABC complex, which probably triggers association of the separate TatA complex to form the active translocon.</text>
</comment>
<feature type="transmembrane region" description="Helical" evidence="5">
    <location>
        <begin position="175"/>
        <end position="195"/>
    </location>
</feature>
<evidence type="ECO:0000313" key="7">
    <source>
        <dbReference type="EMBL" id="MDX8440752.1"/>
    </source>
</evidence>
<dbReference type="RefSeq" id="WP_320214675.1">
    <property type="nucleotide sequence ID" value="NZ_JAVIIS010000017.1"/>
</dbReference>
<dbReference type="NCBIfam" id="TIGR00945">
    <property type="entry name" value="tatC"/>
    <property type="match status" value="1"/>
</dbReference>
<evidence type="ECO:0000256" key="3">
    <source>
        <dbReference type="ARBA" id="ARBA00022989"/>
    </source>
</evidence>
<keyword evidence="5" id="KW-0653">Protein transport</keyword>
<dbReference type="Pfam" id="PF00902">
    <property type="entry name" value="TatC"/>
    <property type="match status" value="1"/>
</dbReference>
<keyword evidence="4 5" id="KW-0472">Membrane</keyword>
<evidence type="ECO:0000256" key="1">
    <source>
        <dbReference type="ARBA" id="ARBA00004141"/>
    </source>
</evidence>
<feature type="region of interest" description="Disordered" evidence="6">
    <location>
        <begin position="265"/>
        <end position="291"/>
    </location>
</feature>
<comment type="similarity">
    <text evidence="5">Belongs to the TatC family.</text>
</comment>
<keyword evidence="3 5" id="KW-1133">Transmembrane helix</keyword>
<sequence>MSVSDKEKEEIEKSSAPLIEHLIELRRRLIWSLGGFFVAFLVCFFFAKRLFNLLVVPFKWATQWAGLDPHKVELIYTAPQEFFFTQVKLAMFGGMVIAFPLIATQIYKFIAPGLYRNERSAFLPFLIASPILFLMGASLVYFFFTPMVMWFFLAMQQAGTNDQVQISLLPKVSEYLSLIMTLIFSFGLVFQLPVVTSLLTRVGLLSSQALADKRKWAIVLSFVVAAVLTPPDPLSQCGLAIPTIILYEVAIWSSRMIERSQARDRLAREQQDAGATVAEKAADTSSTQAPS</sequence>
<dbReference type="InterPro" id="IPR019820">
    <property type="entry name" value="Sec-indep_translocase_CS"/>
</dbReference>
<protein>
    <recommendedName>
        <fullName evidence="5">Sec-independent protein translocase protein TatC</fullName>
    </recommendedName>
</protein>
<feature type="transmembrane region" description="Helical" evidence="5">
    <location>
        <begin position="122"/>
        <end position="155"/>
    </location>
</feature>
<dbReference type="PANTHER" id="PTHR30371:SF0">
    <property type="entry name" value="SEC-INDEPENDENT PROTEIN TRANSLOCASE PROTEIN TATC, CHLOROPLASTIC-RELATED"/>
    <property type="match status" value="1"/>
</dbReference>
<keyword evidence="5" id="KW-0813">Transport</keyword>
<comment type="caution">
    <text evidence="7">The sequence shown here is derived from an EMBL/GenBank/DDBJ whole genome shotgun (WGS) entry which is preliminary data.</text>
</comment>
<reference evidence="7 8" key="1">
    <citation type="submission" date="2023-08" db="EMBL/GenBank/DDBJ databases">
        <title>Implementing the SeqCode for naming new Mesorhizobium species isolated from Vachellia karroo root nodules.</title>
        <authorList>
            <person name="Van Lill M."/>
        </authorList>
    </citation>
    <scope>NUCLEOTIDE SEQUENCE [LARGE SCALE GENOMIC DNA]</scope>
    <source>
        <strain evidence="7 8">VK3E</strain>
    </source>
</reference>
<comment type="caution">
    <text evidence="5">Lacks conserved residue(s) required for the propagation of feature annotation.</text>
</comment>
<dbReference type="PROSITE" id="PS01218">
    <property type="entry name" value="TATC"/>
    <property type="match status" value="1"/>
</dbReference>
<dbReference type="Proteomes" id="UP001272097">
    <property type="component" value="Unassembled WGS sequence"/>
</dbReference>
<evidence type="ECO:0000256" key="6">
    <source>
        <dbReference type="SAM" id="MobiDB-lite"/>
    </source>
</evidence>
<accession>A0ABU4X0N7</accession>
<evidence type="ECO:0000256" key="4">
    <source>
        <dbReference type="ARBA" id="ARBA00023136"/>
    </source>
</evidence>
<dbReference type="PRINTS" id="PR01840">
    <property type="entry name" value="TATCFAMILY"/>
</dbReference>
<dbReference type="PANTHER" id="PTHR30371">
    <property type="entry name" value="SEC-INDEPENDENT PROTEIN TRANSLOCASE PROTEIN TATC"/>
    <property type="match status" value="1"/>
</dbReference>
<name>A0ABU4X0N7_9HYPH</name>
<keyword evidence="2 5" id="KW-0812">Transmembrane</keyword>
<keyword evidence="8" id="KW-1185">Reference proteome</keyword>
<feature type="transmembrane region" description="Helical" evidence="5">
    <location>
        <begin position="29"/>
        <end position="47"/>
    </location>
</feature>
<dbReference type="EMBL" id="JAVIIS010000017">
    <property type="protein sequence ID" value="MDX8440752.1"/>
    <property type="molecule type" value="Genomic_DNA"/>
</dbReference>
<keyword evidence="5" id="KW-0811">Translocation</keyword>
<keyword evidence="5" id="KW-1003">Cell membrane</keyword>
<organism evidence="7 8">
    <name type="scientific">Mesorhizobium australafricanum</name>
    <dbReference type="NCBI Taxonomy" id="3072311"/>
    <lineage>
        <taxon>Bacteria</taxon>
        <taxon>Pseudomonadati</taxon>
        <taxon>Pseudomonadota</taxon>
        <taxon>Alphaproteobacteria</taxon>
        <taxon>Hyphomicrobiales</taxon>
        <taxon>Phyllobacteriaceae</taxon>
        <taxon>Mesorhizobium</taxon>
    </lineage>
</organism>
<evidence type="ECO:0000256" key="5">
    <source>
        <dbReference type="HAMAP-Rule" id="MF_00902"/>
    </source>
</evidence>
<proteinExistence type="inferred from homology"/>
<gene>
    <name evidence="5 7" type="primary">tatC</name>
    <name evidence="7" type="ORF">RFM51_14225</name>
</gene>
<evidence type="ECO:0000313" key="8">
    <source>
        <dbReference type="Proteomes" id="UP001272097"/>
    </source>
</evidence>
<evidence type="ECO:0000256" key="2">
    <source>
        <dbReference type="ARBA" id="ARBA00022692"/>
    </source>
</evidence>
<comment type="function">
    <text evidence="5">Part of the twin-arginine translocation (Tat) system that transports large folded proteins containing a characteristic twin-arginine motif in their signal peptide across membranes. Together with TatB, TatC is part of a receptor directly interacting with Tat signal peptides.</text>
</comment>